<gene>
    <name evidence="1" type="ORF">CEXT_588491</name>
</gene>
<dbReference type="AlphaFoldDB" id="A0AAV4UB89"/>
<evidence type="ECO:0000313" key="2">
    <source>
        <dbReference type="Proteomes" id="UP001054945"/>
    </source>
</evidence>
<sequence>MPFHQIKHSKIIAVPFSNTFLSIIPSNQIKPSTNNESFDRLVGYLQAIKTSASSIEKNRRNVMKASGSPVGVESQKCAQNKKKLLSSVAGPALI</sequence>
<dbReference type="Proteomes" id="UP001054945">
    <property type="component" value="Unassembled WGS sequence"/>
</dbReference>
<accession>A0AAV4UB89</accession>
<protein>
    <submittedName>
        <fullName evidence="1">Uncharacterized protein</fullName>
    </submittedName>
</protein>
<proteinExistence type="predicted"/>
<reference evidence="1 2" key="1">
    <citation type="submission" date="2021-06" db="EMBL/GenBank/DDBJ databases">
        <title>Caerostris extrusa draft genome.</title>
        <authorList>
            <person name="Kono N."/>
            <person name="Arakawa K."/>
        </authorList>
    </citation>
    <scope>NUCLEOTIDE SEQUENCE [LARGE SCALE GENOMIC DNA]</scope>
</reference>
<evidence type="ECO:0000313" key="1">
    <source>
        <dbReference type="EMBL" id="GIY55064.1"/>
    </source>
</evidence>
<keyword evidence="2" id="KW-1185">Reference proteome</keyword>
<comment type="caution">
    <text evidence="1">The sequence shown here is derived from an EMBL/GenBank/DDBJ whole genome shotgun (WGS) entry which is preliminary data.</text>
</comment>
<organism evidence="1 2">
    <name type="scientific">Caerostris extrusa</name>
    <name type="common">Bark spider</name>
    <name type="synonym">Caerostris bankana</name>
    <dbReference type="NCBI Taxonomy" id="172846"/>
    <lineage>
        <taxon>Eukaryota</taxon>
        <taxon>Metazoa</taxon>
        <taxon>Ecdysozoa</taxon>
        <taxon>Arthropoda</taxon>
        <taxon>Chelicerata</taxon>
        <taxon>Arachnida</taxon>
        <taxon>Araneae</taxon>
        <taxon>Araneomorphae</taxon>
        <taxon>Entelegynae</taxon>
        <taxon>Araneoidea</taxon>
        <taxon>Araneidae</taxon>
        <taxon>Caerostris</taxon>
    </lineage>
</organism>
<name>A0AAV4UB89_CAEEX</name>
<dbReference type="EMBL" id="BPLR01012602">
    <property type="protein sequence ID" value="GIY55064.1"/>
    <property type="molecule type" value="Genomic_DNA"/>
</dbReference>